<dbReference type="Proteomes" id="UP000490939">
    <property type="component" value="Unassembled WGS sequence"/>
</dbReference>
<feature type="compositionally biased region" description="Basic and acidic residues" evidence="1">
    <location>
        <begin position="1"/>
        <end position="13"/>
    </location>
</feature>
<feature type="compositionally biased region" description="Polar residues" evidence="1">
    <location>
        <begin position="219"/>
        <end position="259"/>
    </location>
</feature>
<dbReference type="EMBL" id="WNWR01000052">
    <property type="protein sequence ID" value="KAE9992632.1"/>
    <property type="molecule type" value="Genomic_DNA"/>
</dbReference>
<evidence type="ECO:0000256" key="1">
    <source>
        <dbReference type="SAM" id="MobiDB-lite"/>
    </source>
</evidence>
<keyword evidence="5" id="KW-1185">Reference proteome</keyword>
<comment type="caution">
    <text evidence="2">The sequence shown here is derived from an EMBL/GenBank/DDBJ whole genome shotgun (WGS) entry which is preliminary data.</text>
</comment>
<evidence type="ECO:0000313" key="2">
    <source>
        <dbReference type="EMBL" id="KAE9974337.1"/>
    </source>
</evidence>
<feature type="compositionally biased region" description="Polar residues" evidence="1">
    <location>
        <begin position="69"/>
        <end position="79"/>
    </location>
</feature>
<evidence type="ECO:0000313" key="5">
    <source>
        <dbReference type="Proteomes" id="UP000490939"/>
    </source>
</evidence>
<name>A0A8H3YYH8_VENIN</name>
<protein>
    <submittedName>
        <fullName evidence="2">Uncharacterized protein</fullName>
    </submittedName>
</protein>
<sequence length="791" mass="87304">MGHEGQSHMDHRPTSTPFDDTSTLSHEASTMTIGSDFRTAALQPSLSMIPNLQQAPYARSTHLDLENFDPSTIPSSQSAVKHHDRGQTKRIDCYDSSHSESCGSSQQSQKKAEEQKKNCEIAAEIYSGTGPDAVSIEQDKLCTQIVVDEAEVSVDASPSSSGTVLSRAGSLVGVDGREPATCSHTLQSSELSPPLTIRNLVDFEIAEEARRAESSTSAVGSSILSRTPSQITDVSRTSSRQSGPAVKTQSQSHQRYKAQNSRLEQLLNYEAQVFEERRKEIRQFMEDEALRASLDTDLSTGLYQQPSGNTTSLRNIIGQSYTHRRSTLSLPALRGSMSCATLPGMSMESLQNPPSPSRAEVHYAQSMQNLCSAGMRPVQCDSQFRWSTADHPHDQFSERSTSRARIDARSISSKSFVDTGDQTSIRSHHSSSPSTASSFHRVQQRPPPNPSPRHLRYPGGPTPVDVRNSTAMDSQSSGSDPYSRPFTGFSGVYAHSQRPHSAIYPASSYQPEAEPINRDPYAQFARDYPRQLDHPHYSQPTPNFARPASIASTSSYTHGSNLNPYVPPGGPLVADVMIPSAPPRGQMRSPKGIPKLQCAANVNMAVSWDANGDPIGYHYENPKDSVIERWQGAVQASAELKKLRSARVKSKNGRGEGQLANWRSPGRIHDTIHEEETFRPDERGLYGYVSRGQAEGRLKGNGMSSSLTSTSTTPTSTTDTSNYQKQIANRRALVYPPRNQHLPSQSQLGQLGLQYSHIEREKARRLEKEKQQEKERKARGRKDREEMKKQR</sequence>
<dbReference type="EMBL" id="WNWS01000221">
    <property type="protein sequence ID" value="KAE9974337.1"/>
    <property type="molecule type" value="Genomic_DNA"/>
</dbReference>
<proteinExistence type="predicted"/>
<evidence type="ECO:0000313" key="4">
    <source>
        <dbReference type="Proteomes" id="UP000447873"/>
    </source>
</evidence>
<feature type="region of interest" description="Disordered" evidence="1">
    <location>
        <begin position="694"/>
        <end position="723"/>
    </location>
</feature>
<dbReference type="AlphaFoldDB" id="A0A8H3YYH8"/>
<gene>
    <name evidence="3" type="ORF">EG327_008375</name>
    <name evidence="2" type="ORF">EG328_003921</name>
</gene>
<evidence type="ECO:0000313" key="3">
    <source>
        <dbReference type="EMBL" id="KAE9992632.1"/>
    </source>
</evidence>
<feature type="compositionally biased region" description="Low complexity" evidence="1">
    <location>
        <begin position="430"/>
        <end position="440"/>
    </location>
</feature>
<feature type="region of interest" description="Disordered" evidence="1">
    <location>
        <begin position="65"/>
        <end position="88"/>
    </location>
</feature>
<feature type="region of interest" description="Disordered" evidence="1">
    <location>
        <begin position="1"/>
        <end position="29"/>
    </location>
</feature>
<feature type="compositionally biased region" description="Low complexity" evidence="1">
    <location>
        <begin position="704"/>
        <end position="721"/>
    </location>
</feature>
<dbReference type="Proteomes" id="UP000447873">
    <property type="component" value="Unassembled WGS sequence"/>
</dbReference>
<reference evidence="2 4" key="1">
    <citation type="submission" date="2018-12" db="EMBL/GenBank/DDBJ databases">
        <title>Venturia inaequalis Genome Resource.</title>
        <authorList>
            <person name="Lichtner F.J."/>
        </authorList>
    </citation>
    <scope>NUCLEOTIDE SEQUENCE [LARGE SCALE GENOMIC DNA]</scope>
    <source>
        <strain evidence="2 4">120213</strain>
        <strain evidence="3 5">DMI_063113</strain>
    </source>
</reference>
<feature type="compositionally biased region" description="Polar residues" evidence="1">
    <location>
        <begin position="467"/>
        <end position="480"/>
    </location>
</feature>
<feature type="region of interest" description="Disordered" evidence="1">
    <location>
        <begin position="388"/>
        <end position="407"/>
    </location>
</feature>
<feature type="compositionally biased region" description="Polar residues" evidence="1">
    <location>
        <begin position="14"/>
        <end position="29"/>
    </location>
</feature>
<accession>A0A8H3YYH8</accession>
<feature type="region of interest" description="Disordered" evidence="1">
    <location>
        <begin position="762"/>
        <end position="791"/>
    </location>
</feature>
<feature type="region of interest" description="Disordered" evidence="1">
    <location>
        <begin position="413"/>
        <end position="483"/>
    </location>
</feature>
<feature type="region of interest" description="Disordered" evidence="1">
    <location>
        <begin position="211"/>
        <end position="259"/>
    </location>
</feature>
<organism evidence="2 4">
    <name type="scientific">Venturia inaequalis</name>
    <name type="common">Apple scab fungus</name>
    <dbReference type="NCBI Taxonomy" id="5025"/>
    <lineage>
        <taxon>Eukaryota</taxon>
        <taxon>Fungi</taxon>
        <taxon>Dikarya</taxon>
        <taxon>Ascomycota</taxon>
        <taxon>Pezizomycotina</taxon>
        <taxon>Dothideomycetes</taxon>
        <taxon>Pleosporomycetidae</taxon>
        <taxon>Venturiales</taxon>
        <taxon>Venturiaceae</taxon>
        <taxon>Venturia</taxon>
    </lineage>
</organism>